<keyword evidence="8" id="KW-1185">Reference proteome</keyword>
<evidence type="ECO:0000256" key="1">
    <source>
        <dbReference type="ARBA" id="ARBA00004196"/>
    </source>
</evidence>
<dbReference type="InterPro" id="IPR050553">
    <property type="entry name" value="Thioredoxin_ResA/DsbE_sf"/>
</dbReference>
<keyword evidence="3" id="KW-0735">Signal-anchor</keyword>
<dbReference type="PANTHER" id="PTHR42852:SF6">
    <property type="entry name" value="THIOL:DISULFIDE INTERCHANGE PROTEIN DSBE"/>
    <property type="match status" value="1"/>
</dbReference>
<dbReference type="InterPro" id="IPR000866">
    <property type="entry name" value="AhpC/TSA"/>
</dbReference>
<evidence type="ECO:0000313" key="7">
    <source>
        <dbReference type="EMBL" id="OAB44241.1"/>
    </source>
</evidence>
<gene>
    <name evidence="7" type="ORF">PGLA_06130</name>
</gene>
<evidence type="ECO:0000259" key="6">
    <source>
        <dbReference type="PROSITE" id="PS51352"/>
    </source>
</evidence>
<dbReference type="RefSeq" id="WP_068530293.1">
    <property type="nucleotide sequence ID" value="NZ_LVJH01000007.1"/>
</dbReference>
<dbReference type="PROSITE" id="PS51352">
    <property type="entry name" value="THIOREDOXIN_2"/>
    <property type="match status" value="1"/>
</dbReference>
<dbReference type="Pfam" id="PF00578">
    <property type="entry name" value="AhpC-TSA"/>
    <property type="match status" value="1"/>
</dbReference>
<dbReference type="InterPro" id="IPR036249">
    <property type="entry name" value="Thioredoxin-like_sf"/>
</dbReference>
<proteinExistence type="predicted"/>
<name>A0A168M5C8_9BACL</name>
<sequence>MGKSRKKVQIVILLMIVILGGYAIISNVNGSGGKPEVGDKAPSFNLLGLDGSVHNLDEYKGKAMVINFWGTWCKPCVKEMPALQAQSEKWKDKDVVVIGINAGEDVMSVDNFVKQANISFPILLDPNKEAIQSYGISPLPTTLFVAADGRIKKIHLGELDLSTLDYEIEQLVSNQ</sequence>
<dbReference type="CDD" id="cd02966">
    <property type="entry name" value="TlpA_like_family"/>
    <property type="match status" value="1"/>
</dbReference>
<keyword evidence="3" id="KW-0812">Transmembrane</keyword>
<keyword evidence="2" id="KW-0201">Cytochrome c-type biogenesis</keyword>
<dbReference type="GO" id="GO:0016209">
    <property type="term" value="F:antioxidant activity"/>
    <property type="evidence" value="ECO:0007669"/>
    <property type="project" value="InterPro"/>
</dbReference>
<dbReference type="GO" id="GO:0030313">
    <property type="term" value="C:cell envelope"/>
    <property type="evidence" value="ECO:0007669"/>
    <property type="project" value="UniProtKB-SubCell"/>
</dbReference>
<comment type="caution">
    <text evidence="7">The sequence shown here is derived from an EMBL/GenBank/DDBJ whole genome shotgun (WGS) entry which is preliminary data.</text>
</comment>
<dbReference type="STRING" id="494026.PGLA_06130"/>
<evidence type="ECO:0000256" key="5">
    <source>
        <dbReference type="ARBA" id="ARBA00023284"/>
    </source>
</evidence>
<dbReference type="InterPro" id="IPR013766">
    <property type="entry name" value="Thioredoxin_domain"/>
</dbReference>
<dbReference type="GO" id="GO:0016491">
    <property type="term" value="F:oxidoreductase activity"/>
    <property type="evidence" value="ECO:0007669"/>
    <property type="project" value="InterPro"/>
</dbReference>
<protein>
    <submittedName>
        <fullName evidence="7">Alkyl hydroperoxide reductase</fullName>
    </submittedName>
</protein>
<feature type="domain" description="Thioredoxin" evidence="6">
    <location>
        <begin position="35"/>
        <end position="173"/>
    </location>
</feature>
<keyword evidence="4" id="KW-1015">Disulfide bond</keyword>
<dbReference type="Gene3D" id="3.40.30.10">
    <property type="entry name" value="Glutaredoxin"/>
    <property type="match status" value="1"/>
</dbReference>
<evidence type="ECO:0000256" key="3">
    <source>
        <dbReference type="ARBA" id="ARBA00022968"/>
    </source>
</evidence>
<dbReference type="SUPFAM" id="SSF52833">
    <property type="entry name" value="Thioredoxin-like"/>
    <property type="match status" value="1"/>
</dbReference>
<dbReference type="PANTHER" id="PTHR42852">
    <property type="entry name" value="THIOL:DISULFIDE INTERCHANGE PROTEIN DSBE"/>
    <property type="match status" value="1"/>
</dbReference>
<organism evidence="7 8">
    <name type="scientific">Paenibacillus glacialis</name>
    <dbReference type="NCBI Taxonomy" id="494026"/>
    <lineage>
        <taxon>Bacteria</taxon>
        <taxon>Bacillati</taxon>
        <taxon>Bacillota</taxon>
        <taxon>Bacilli</taxon>
        <taxon>Bacillales</taxon>
        <taxon>Paenibacillaceae</taxon>
        <taxon>Paenibacillus</taxon>
    </lineage>
</organism>
<dbReference type="Proteomes" id="UP000076967">
    <property type="component" value="Unassembled WGS sequence"/>
</dbReference>
<keyword evidence="5" id="KW-0676">Redox-active center</keyword>
<reference evidence="7 8" key="1">
    <citation type="submission" date="2016-03" db="EMBL/GenBank/DDBJ databases">
        <title>Draft genome sequence of Paenibacillus glacialis DSM 22343.</title>
        <authorList>
            <person name="Shin S.-K."/>
            <person name="Yi H."/>
        </authorList>
    </citation>
    <scope>NUCLEOTIDE SEQUENCE [LARGE SCALE GENOMIC DNA]</scope>
    <source>
        <strain evidence="7 8">DSM 22343</strain>
    </source>
</reference>
<evidence type="ECO:0000256" key="4">
    <source>
        <dbReference type="ARBA" id="ARBA00023157"/>
    </source>
</evidence>
<evidence type="ECO:0000256" key="2">
    <source>
        <dbReference type="ARBA" id="ARBA00022748"/>
    </source>
</evidence>
<dbReference type="EMBL" id="LVJH01000007">
    <property type="protein sequence ID" value="OAB44241.1"/>
    <property type="molecule type" value="Genomic_DNA"/>
</dbReference>
<dbReference type="OrthoDB" id="25753at2"/>
<accession>A0A168M5C8</accession>
<dbReference type="GO" id="GO:0017004">
    <property type="term" value="P:cytochrome complex assembly"/>
    <property type="evidence" value="ECO:0007669"/>
    <property type="project" value="UniProtKB-KW"/>
</dbReference>
<dbReference type="AlphaFoldDB" id="A0A168M5C8"/>
<evidence type="ECO:0000313" key="8">
    <source>
        <dbReference type="Proteomes" id="UP000076967"/>
    </source>
</evidence>
<comment type="subcellular location">
    <subcellularLocation>
        <location evidence="1">Cell envelope</location>
    </subcellularLocation>
</comment>